<keyword evidence="1" id="KW-0812">Transmembrane</keyword>
<dbReference type="EMBL" id="CAJOBJ010004792">
    <property type="protein sequence ID" value="CAF4011446.1"/>
    <property type="molecule type" value="Genomic_DNA"/>
</dbReference>
<proteinExistence type="predicted"/>
<dbReference type="Proteomes" id="UP000663866">
    <property type="component" value="Unassembled WGS sequence"/>
</dbReference>
<evidence type="ECO:0000313" key="6">
    <source>
        <dbReference type="EMBL" id="CAF3826611.1"/>
    </source>
</evidence>
<dbReference type="EMBL" id="CAJOBG010000534">
    <property type="protein sequence ID" value="CAF3826611.1"/>
    <property type="molecule type" value="Genomic_DNA"/>
</dbReference>
<name>A0A816W942_9BILA</name>
<evidence type="ECO:0000313" key="9">
    <source>
        <dbReference type="EMBL" id="CAF4268142.1"/>
    </source>
</evidence>
<accession>A0A816W942</accession>
<reference evidence="5" key="1">
    <citation type="submission" date="2021-02" db="EMBL/GenBank/DDBJ databases">
        <authorList>
            <person name="Nowell W R."/>
        </authorList>
    </citation>
    <scope>NUCLEOTIDE SEQUENCE</scope>
</reference>
<dbReference type="Proteomes" id="UP000663842">
    <property type="component" value="Unassembled WGS sequence"/>
</dbReference>
<keyword evidence="1" id="KW-1133">Transmembrane helix</keyword>
<evidence type="ECO:0000313" key="4">
    <source>
        <dbReference type="EMBL" id="CAF2059233.1"/>
    </source>
</evidence>
<dbReference type="Proteomes" id="UP000663824">
    <property type="component" value="Unassembled WGS sequence"/>
</dbReference>
<dbReference type="EMBL" id="CAJOBH010029316">
    <property type="protein sequence ID" value="CAF4268142.1"/>
    <property type="molecule type" value="Genomic_DNA"/>
</dbReference>
<gene>
    <name evidence="9" type="ORF">BYL167_LOCUS26213</name>
    <name evidence="2" type="ORF">CJN711_LOCUS619</name>
    <name evidence="7" type="ORF">GIL414_LOCUS12332</name>
    <name evidence="5" type="ORF">MBJ925_LOCUS27474</name>
    <name evidence="6" type="ORF">OVN521_LOCUS5386</name>
    <name evidence="10" type="ORF">SMN809_LOCUS31596</name>
    <name evidence="8" type="ORF">UXM345_LOCUS20290</name>
    <name evidence="3" type="ORF">WKI299_LOCUS1106</name>
    <name evidence="4" type="ORF">XDN619_LOCUS10277</name>
</gene>
<organism evidence="5 11">
    <name type="scientific">Rotaria magnacalcarata</name>
    <dbReference type="NCBI Taxonomy" id="392030"/>
    <lineage>
        <taxon>Eukaryota</taxon>
        <taxon>Metazoa</taxon>
        <taxon>Spiralia</taxon>
        <taxon>Gnathifera</taxon>
        <taxon>Rotifera</taxon>
        <taxon>Eurotatoria</taxon>
        <taxon>Bdelloidea</taxon>
        <taxon>Philodinida</taxon>
        <taxon>Philodinidae</taxon>
        <taxon>Rotaria</taxon>
    </lineage>
</organism>
<evidence type="ECO:0000313" key="5">
    <source>
        <dbReference type="EMBL" id="CAF2130325.1"/>
    </source>
</evidence>
<dbReference type="EMBL" id="CAJNOV010000045">
    <property type="protein sequence ID" value="CAF0965660.1"/>
    <property type="molecule type" value="Genomic_DNA"/>
</dbReference>
<feature type="transmembrane region" description="Helical" evidence="1">
    <location>
        <begin position="6"/>
        <end position="30"/>
    </location>
</feature>
<dbReference type="Proteomes" id="UP000676336">
    <property type="component" value="Unassembled WGS sequence"/>
</dbReference>
<dbReference type="AlphaFoldDB" id="A0A816W942"/>
<evidence type="ECO:0000313" key="12">
    <source>
        <dbReference type="Proteomes" id="UP000663866"/>
    </source>
</evidence>
<dbReference type="EMBL" id="CAJNRF010000062">
    <property type="protein sequence ID" value="CAF1934264.1"/>
    <property type="molecule type" value="Genomic_DNA"/>
</dbReference>
<evidence type="ECO:0000313" key="8">
    <source>
        <dbReference type="EMBL" id="CAF4068564.1"/>
    </source>
</evidence>
<dbReference type="EMBL" id="CAJOBI010063625">
    <property type="protein sequence ID" value="CAF4426240.1"/>
    <property type="molecule type" value="Genomic_DNA"/>
</dbReference>
<dbReference type="EMBL" id="CAJNRG010003669">
    <property type="protein sequence ID" value="CAF2059233.1"/>
    <property type="molecule type" value="Genomic_DNA"/>
</dbReference>
<evidence type="ECO:0000313" key="7">
    <source>
        <dbReference type="EMBL" id="CAF4011446.1"/>
    </source>
</evidence>
<evidence type="ECO:0000256" key="1">
    <source>
        <dbReference type="SAM" id="Phobius"/>
    </source>
</evidence>
<protein>
    <submittedName>
        <fullName evidence="5">Uncharacterized protein</fullName>
    </submittedName>
</protein>
<dbReference type="Proteomes" id="UP000663855">
    <property type="component" value="Unassembled WGS sequence"/>
</dbReference>
<dbReference type="EMBL" id="CAJNRE010014716">
    <property type="protein sequence ID" value="CAF2130325.1"/>
    <property type="molecule type" value="Genomic_DNA"/>
</dbReference>
<evidence type="ECO:0000313" key="11">
    <source>
        <dbReference type="Proteomes" id="UP000663824"/>
    </source>
</evidence>
<dbReference type="EMBL" id="CAJOBF010003004">
    <property type="protein sequence ID" value="CAF4068564.1"/>
    <property type="molecule type" value="Genomic_DNA"/>
</dbReference>
<keyword evidence="12" id="KW-1185">Reference proteome</keyword>
<feature type="transmembrane region" description="Helical" evidence="1">
    <location>
        <begin position="42"/>
        <end position="65"/>
    </location>
</feature>
<dbReference type="Proteomes" id="UP000663856">
    <property type="component" value="Unassembled WGS sequence"/>
</dbReference>
<keyword evidence="1" id="KW-0472">Membrane</keyword>
<dbReference type="Proteomes" id="UP000663887">
    <property type="component" value="Unassembled WGS sequence"/>
</dbReference>
<dbReference type="Proteomes" id="UP000681967">
    <property type="component" value="Unassembled WGS sequence"/>
</dbReference>
<comment type="caution">
    <text evidence="5">The sequence shown here is derived from an EMBL/GenBank/DDBJ whole genome shotgun (WGS) entry which is preliminary data.</text>
</comment>
<dbReference type="Proteomes" id="UP000681720">
    <property type="component" value="Unassembled WGS sequence"/>
</dbReference>
<evidence type="ECO:0000313" key="3">
    <source>
        <dbReference type="EMBL" id="CAF1934264.1"/>
    </source>
</evidence>
<sequence length="88" mass="9721">MAYSLADFWIVFGALCGFWCVYGTLITAWYSMMSHKAAWAQVQLLGAMILFPLSIVALCLVFLIGRLHMYCTGRLASVSMTSDDVSIA</sequence>
<evidence type="ECO:0000313" key="10">
    <source>
        <dbReference type="EMBL" id="CAF4426240.1"/>
    </source>
</evidence>
<evidence type="ECO:0000313" key="2">
    <source>
        <dbReference type="EMBL" id="CAF0965660.1"/>
    </source>
</evidence>